<dbReference type="EMBL" id="LR796920">
    <property type="protein sequence ID" value="CAB4175120.1"/>
    <property type="molecule type" value="Genomic_DNA"/>
</dbReference>
<evidence type="ECO:0000313" key="3">
    <source>
        <dbReference type="EMBL" id="CAB4179904.1"/>
    </source>
</evidence>
<dbReference type="EMBL" id="LR796984">
    <property type="protein sequence ID" value="CAB4179904.1"/>
    <property type="molecule type" value="Genomic_DNA"/>
</dbReference>
<evidence type="ECO:0000313" key="4">
    <source>
        <dbReference type="EMBL" id="CAB4188730.1"/>
    </source>
</evidence>
<feature type="compositionally biased region" description="Low complexity" evidence="1">
    <location>
        <begin position="65"/>
        <end position="78"/>
    </location>
</feature>
<name>A0A6J5QJV7_9CAUD</name>
<proteinExistence type="predicted"/>
<protein>
    <submittedName>
        <fullName evidence="3">Uncharacterized protein</fullName>
    </submittedName>
</protein>
<sequence length="86" mass="8837">MAYEEVKFDKGNKAHVDYLTQVGKDWHTPGAPVHMGAPGGIMGFPEGAPKGLSAKVAPAKKAAAKKSAPAKGAAAPVKKAAKKKMI</sequence>
<evidence type="ECO:0000256" key="1">
    <source>
        <dbReference type="SAM" id="MobiDB-lite"/>
    </source>
</evidence>
<dbReference type="EMBL" id="LR797127">
    <property type="protein sequence ID" value="CAB4188730.1"/>
    <property type="molecule type" value="Genomic_DNA"/>
</dbReference>
<reference evidence="3" key="1">
    <citation type="submission" date="2020-05" db="EMBL/GenBank/DDBJ databases">
        <authorList>
            <person name="Chiriac C."/>
            <person name="Salcher M."/>
            <person name="Ghai R."/>
            <person name="Kavagutti S V."/>
        </authorList>
    </citation>
    <scope>NUCLEOTIDE SEQUENCE</scope>
</reference>
<feature type="region of interest" description="Disordered" evidence="1">
    <location>
        <begin position="65"/>
        <end position="86"/>
    </location>
</feature>
<organism evidence="3">
    <name type="scientific">uncultured Caudovirales phage</name>
    <dbReference type="NCBI Taxonomy" id="2100421"/>
    <lineage>
        <taxon>Viruses</taxon>
        <taxon>Duplodnaviria</taxon>
        <taxon>Heunggongvirae</taxon>
        <taxon>Uroviricota</taxon>
        <taxon>Caudoviricetes</taxon>
        <taxon>Peduoviridae</taxon>
        <taxon>Maltschvirus</taxon>
        <taxon>Maltschvirus maltsch</taxon>
    </lineage>
</organism>
<gene>
    <name evidence="3" type="ORF">UFOVP1035_111</name>
    <name evidence="4" type="ORF">UFOVP1181_70</name>
    <name evidence="2" type="ORF">UFOVP965_115</name>
</gene>
<accession>A0A6J5QJV7</accession>
<evidence type="ECO:0000313" key="2">
    <source>
        <dbReference type="EMBL" id="CAB4175120.1"/>
    </source>
</evidence>